<feature type="transmembrane region" description="Helical" evidence="7">
    <location>
        <begin position="536"/>
        <end position="554"/>
    </location>
</feature>
<proteinExistence type="predicted"/>
<evidence type="ECO:0000256" key="6">
    <source>
        <dbReference type="ARBA" id="ARBA00023136"/>
    </source>
</evidence>
<dbReference type="InterPro" id="IPR051679">
    <property type="entry name" value="DASS-Related_Transporters"/>
</dbReference>
<feature type="transmembrane region" description="Helical" evidence="7">
    <location>
        <begin position="481"/>
        <end position="501"/>
    </location>
</feature>
<comment type="caution">
    <text evidence="9">The sequence shown here is derived from an EMBL/GenBank/DDBJ whole genome shotgun (WGS) entry which is preliminary data.</text>
</comment>
<dbReference type="Pfam" id="PF03600">
    <property type="entry name" value="CitMHS"/>
    <property type="match status" value="1"/>
</dbReference>
<dbReference type="GO" id="GO:0008324">
    <property type="term" value="F:monoatomic cation transmembrane transporter activity"/>
    <property type="evidence" value="ECO:0007669"/>
    <property type="project" value="InterPro"/>
</dbReference>
<dbReference type="AlphaFoldDB" id="A0A8J2V685"/>
<feature type="transmembrane region" description="Helical" evidence="7">
    <location>
        <begin position="188"/>
        <end position="208"/>
    </location>
</feature>
<dbReference type="EMBL" id="BMGH01000001">
    <property type="protein sequence ID" value="GGD01407.1"/>
    <property type="molecule type" value="Genomic_DNA"/>
</dbReference>
<evidence type="ECO:0000256" key="2">
    <source>
        <dbReference type="ARBA" id="ARBA00022448"/>
    </source>
</evidence>
<feature type="transmembrane region" description="Helical" evidence="7">
    <location>
        <begin position="574"/>
        <end position="596"/>
    </location>
</feature>
<sequence length="597" mass="62152">MTEIQTFIDSNSAWLGLIILGVVFAGFVTERYAPAVIAVAGAAVFAVLGYLPIEDFLGVFSNAAPITIGAMFILSGALVRTGLLEAAARQVLQVAGPHPRLAIAGVFLAALVASAFMNNTPVVLVLVPIVIQLAAATKTPAKKLLIPLSYVAILGGSCTLIGTSTNLLVDGVARDMGMEPFGIFEISLYGIAAAVVGVLSLAVMQFLLPKDQRMPALGAEKDDLALLTDLRVRQNSSAIDKPVAEVKELMPRGLTVKAVRRKGQPIKDMPVDEIVLQAGDRLSVSVTTDELLTLRGSKTFQVGITGRPLDGEDTIVIEAVVPANRISTGRIVRGLPLLSRLRVRVLGVGRFGAAPGPDLETLQLKPGDRLLIEGQPEAIAEIVDGSEVVNVSEPAARAYRRGRAPIAAAAIAGVVGLAALNVMPIAGLALIAVAVILVTHCLDAREAWSTIDGDVLVLIVGMLAIGTALQQSGSVDLIVSAVSPLIADASPLVVLLAIYFLTSILTETVTNNAVAVIITPLAIALAAELGIEPRALVIAVMFGASASFATPVGYQTNTIIYAAGNYRFTDFLRIGIPMNIIVGIVVCLALAAGFNVT</sequence>
<comment type="subcellular location">
    <subcellularLocation>
        <location evidence="1">Membrane</location>
        <topology evidence="1">Multi-pass membrane protein</topology>
    </subcellularLocation>
</comment>
<evidence type="ECO:0000259" key="8">
    <source>
        <dbReference type="PROSITE" id="PS51202"/>
    </source>
</evidence>
<keyword evidence="2" id="KW-0813">Transport</keyword>
<dbReference type="PANTHER" id="PTHR43652:SF2">
    <property type="entry name" value="BASIC AMINO ACID ANTIPORTER YFCC-RELATED"/>
    <property type="match status" value="1"/>
</dbReference>
<feature type="transmembrane region" description="Helical" evidence="7">
    <location>
        <begin position="35"/>
        <end position="53"/>
    </location>
</feature>
<dbReference type="Pfam" id="PF02080">
    <property type="entry name" value="TrkA_C"/>
    <property type="match status" value="2"/>
</dbReference>
<dbReference type="RefSeq" id="WP_188159992.1">
    <property type="nucleotide sequence ID" value="NZ_BMGH01000001.1"/>
</dbReference>
<evidence type="ECO:0000256" key="5">
    <source>
        <dbReference type="ARBA" id="ARBA00022989"/>
    </source>
</evidence>
<evidence type="ECO:0000256" key="3">
    <source>
        <dbReference type="ARBA" id="ARBA00022692"/>
    </source>
</evidence>
<dbReference type="GO" id="GO:0006813">
    <property type="term" value="P:potassium ion transport"/>
    <property type="evidence" value="ECO:0007669"/>
    <property type="project" value="InterPro"/>
</dbReference>
<dbReference type="Gene3D" id="3.30.70.1450">
    <property type="entry name" value="Regulator of K+ conductance, C-terminal domain"/>
    <property type="match status" value="1"/>
</dbReference>
<feature type="domain" description="RCK C-terminal" evidence="8">
    <location>
        <begin position="214"/>
        <end position="300"/>
    </location>
</feature>
<name>A0A8J2V685_9PROT</name>
<dbReference type="InterPro" id="IPR006037">
    <property type="entry name" value="RCK_C"/>
</dbReference>
<keyword evidence="10" id="KW-1185">Reference proteome</keyword>
<feature type="transmembrane region" description="Helical" evidence="7">
    <location>
        <begin position="148"/>
        <end position="168"/>
    </location>
</feature>
<protein>
    <submittedName>
        <fullName evidence="9">Sodium:sulfate symporter</fullName>
    </submittedName>
</protein>
<evidence type="ECO:0000313" key="10">
    <source>
        <dbReference type="Proteomes" id="UP000613582"/>
    </source>
</evidence>
<feature type="transmembrane region" description="Helical" evidence="7">
    <location>
        <begin position="451"/>
        <end position="469"/>
    </location>
</feature>
<feature type="transmembrane region" description="Helical" evidence="7">
    <location>
        <begin position="406"/>
        <end position="439"/>
    </location>
</feature>
<reference evidence="9" key="2">
    <citation type="submission" date="2020-09" db="EMBL/GenBank/DDBJ databases">
        <authorList>
            <person name="Sun Q."/>
            <person name="Zhou Y."/>
        </authorList>
    </citation>
    <scope>NUCLEOTIDE SEQUENCE</scope>
    <source>
        <strain evidence="9">CGMCC 1.12921</strain>
    </source>
</reference>
<evidence type="ECO:0000256" key="4">
    <source>
        <dbReference type="ARBA" id="ARBA00022737"/>
    </source>
</evidence>
<dbReference type="PROSITE" id="PS51202">
    <property type="entry name" value="RCK_C"/>
    <property type="match status" value="2"/>
</dbReference>
<dbReference type="GO" id="GO:0005886">
    <property type="term" value="C:plasma membrane"/>
    <property type="evidence" value="ECO:0007669"/>
    <property type="project" value="TreeGrafter"/>
</dbReference>
<keyword evidence="5 7" id="KW-1133">Transmembrane helix</keyword>
<feature type="domain" description="RCK C-terminal" evidence="8">
    <location>
        <begin position="304"/>
        <end position="388"/>
    </location>
</feature>
<organism evidence="9 10">
    <name type="scientific">Aquisalinus flavus</name>
    <dbReference type="NCBI Taxonomy" id="1526572"/>
    <lineage>
        <taxon>Bacteria</taxon>
        <taxon>Pseudomonadati</taxon>
        <taxon>Pseudomonadota</taxon>
        <taxon>Alphaproteobacteria</taxon>
        <taxon>Parvularculales</taxon>
        <taxon>Parvularculaceae</taxon>
        <taxon>Aquisalinus</taxon>
    </lineage>
</organism>
<keyword evidence="3 7" id="KW-0812">Transmembrane</keyword>
<gene>
    <name evidence="9" type="ORF">GCM10011342_08030</name>
</gene>
<dbReference type="PANTHER" id="PTHR43652">
    <property type="entry name" value="BASIC AMINO ACID ANTIPORTER YFCC-RELATED"/>
    <property type="match status" value="1"/>
</dbReference>
<feature type="transmembrane region" description="Helical" evidence="7">
    <location>
        <begin position="59"/>
        <end position="79"/>
    </location>
</feature>
<dbReference type="Proteomes" id="UP000613582">
    <property type="component" value="Unassembled WGS sequence"/>
</dbReference>
<dbReference type="InterPro" id="IPR004680">
    <property type="entry name" value="Cit_transptr-like_dom"/>
</dbReference>
<reference evidence="9" key="1">
    <citation type="journal article" date="2014" name="Int. J. Syst. Evol. Microbiol.">
        <title>Complete genome sequence of Corynebacterium casei LMG S-19264T (=DSM 44701T), isolated from a smear-ripened cheese.</title>
        <authorList>
            <consortium name="US DOE Joint Genome Institute (JGI-PGF)"/>
            <person name="Walter F."/>
            <person name="Albersmeier A."/>
            <person name="Kalinowski J."/>
            <person name="Ruckert C."/>
        </authorList>
    </citation>
    <scope>NUCLEOTIDE SEQUENCE</scope>
    <source>
        <strain evidence="9">CGMCC 1.12921</strain>
    </source>
</reference>
<feature type="transmembrane region" description="Helical" evidence="7">
    <location>
        <begin position="12"/>
        <end position="28"/>
    </location>
</feature>
<evidence type="ECO:0000313" key="9">
    <source>
        <dbReference type="EMBL" id="GGD01407.1"/>
    </source>
</evidence>
<accession>A0A8J2V685</accession>
<evidence type="ECO:0000256" key="1">
    <source>
        <dbReference type="ARBA" id="ARBA00004141"/>
    </source>
</evidence>
<keyword evidence="6 7" id="KW-0472">Membrane</keyword>
<dbReference type="SUPFAM" id="SSF116726">
    <property type="entry name" value="TrkA C-terminal domain-like"/>
    <property type="match status" value="2"/>
</dbReference>
<dbReference type="InterPro" id="IPR036721">
    <property type="entry name" value="RCK_C_sf"/>
</dbReference>
<feature type="transmembrane region" description="Helical" evidence="7">
    <location>
        <begin position="513"/>
        <end position="531"/>
    </location>
</feature>
<keyword evidence="4" id="KW-0677">Repeat</keyword>
<evidence type="ECO:0000256" key="7">
    <source>
        <dbReference type="SAM" id="Phobius"/>
    </source>
</evidence>